<dbReference type="EMBL" id="CAXKWB010000090">
    <property type="protein sequence ID" value="CAL4059196.1"/>
    <property type="molecule type" value="Genomic_DNA"/>
</dbReference>
<keyword evidence="3" id="KW-1185">Reference proteome</keyword>
<evidence type="ECO:0000313" key="3">
    <source>
        <dbReference type="Proteomes" id="UP001497623"/>
    </source>
</evidence>
<proteinExistence type="predicted"/>
<name>A0AAV2PHS7_MEGNR</name>
<gene>
    <name evidence="2" type="ORF">MNOR_LOCUS413</name>
</gene>
<protein>
    <recommendedName>
        <fullName evidence="4">Apple domain-containing protein</fullName>
    </recommendedName>
</protein>
<keyword evidence="1" id="KW-0732">Signal</keyword>
<feature type="signal peptide" evidence="1">
    <location>
        <begin position="1"/>
        <end position="19"/>
    </location>
</feature>
<comment type="caution">
    <text evidence="2">The sequence shown here is derived from an EMBL/GenBank/DDBJ whole genome shotgun (WGS) entry which is preliminary data.</text>
</comment>
<evidence type="ECO:0008006" key="4">
    <source>
        <dbReference type="Google" id="ProtNLM"/>
    </source>
</evidence>
<evidence type="ECO:0000313" key="2">
    <source>
        <dbReference type="EMBL" id="CAL4059196.1"/>
    </source>
</evidence>
<dbReference type="Proteomes" id="UP001497623">
    <property type="component" value="Unassembled WGS sequence"/>
</dbReference>
<accession>A0AAV2PHS7</accession>
<organism evidence="2 3">
    <name type="scientific">Meganyctiphanes norvegica</name>
    <name type="common">Northern krill</name>
    <name type="synonym">Thysanopoda norvegica</name>
    <dbReference type="NCBI Taxonomy" id="48144"/>
    <lineage>
        <taxon>Eukaryota</taxon>
        <taxon>Metazoa</taxon>
        <taxon>Ecdysozoa</taxon>
        <taxon>Arthropoda</taxon>
        <taxon>Crustacea</taxon>
        <taxon>Multicrustacea</taxon>
        <taxon>Malacostraca</taxon>
        <taxon>Eumalacostraca</taxon>
        <taxon>Eucarida</taxon>
        <taxon>Euphausiacea</taxon>
        <taxon>Euphausiidae</taxon>
        <taxon>Meganyctiphanes</taxon>
    </lineage>
</organism>
<dbReference type="AlphaFoldDB" id="A0AAV2PHS7"/>
<evidence type="ECO:0000256" key="1">
    <source>
        <dbReference type="SAM" id="SignalP"/>
    </source>
</evidence>
<feature type="chain" id="PRO_5043842074" description="Apple domain-containing protein" evidence="1">
    <location>
        <begin position="20"/>
        <end position="113"/>
    </location>
</feature>
<feature type="non-terminal residue" evidence="2">
    <location>
        <position position="113"/>
    </location>
</feature>
<reference evidence="2 3" key="1">
    <citation type="submission" date="2024-05" db="EMBL/GenBank/DDBJ databases">
        <authorList>
            <person name="Wallberg A."/>
        </authorList>
    </citation>
    <scope>NUCLEOTIDE SEQUENCE [LARGE SCALE GENOMIC DNA]</scope>
</reference>
<sequence length="113" mass="12936">MFIHLVLFLVISTRKTIYASPTKFSPINNFYEGEFQEMMKISPQNITNLACEAACNGTENCSKQWVDADGDCHLYQWQDKPLLQPDCTSPFLPLGQQCFLVVENEEASWEEAH</sequence>